<dbReference type="GO" id="GO:0005737">
    <property type="term" value="C:cytoplasm"/>
    <property type="evidence" value="ECO:0007669"/>
    <property type="project" value="TreeGrafter"/>
</dbReference>
<keyword evidence="3 6" id="KW-0067">ATP-binding</keyword>
<dbReference type="PANTHER" id="PTHR12835:SF5">
    <property type="entry name" value="BIOTIN--PROTEIN LIGASE"/>
    <property type="match status" value="1"/>
</dbReference>
<dbReference type="Pfam" id="PF03099">
    <property type="entry name" value="BPL_LplA_LipB"/>
    <property type="match status" value="1"/>
</dbReference>
<dbReference type="GO" id="GO:0005524">
    <property type="term" value="F:ATP binding"/>
    <property type="evidence" value="ECO:0007669"/>
    <property type="project" value="UniProtKB-UniRule"/>
</dbReference>
<keyword evidence="1 6" id="KW-0436">Ligase</keyword>
<evidence type="ECO:0000256" key="6">
    <source>
        <dbReference type="HAMAP-Rule" id="MF_00978"/>
    </source>
</evidence>
<comment type="catalytic activity">
    <reaction evidence="5 6">
        <text>biotin + L-lysyl-[protein] + ATP = N(6)-biotinyl-L-lysyl-[protein] + AMP + diphosphate + H(+)</text>
        <dbReference type="Rhea" id="RHEA:11756"/>
        <dbReference type="Rhea" id="RHEA-COMP:9752"/>
        <dbReference type="Rhea" id="RHEA-COMP:10505"/>
        <dbReference type="ChEBI" id="CHEBI:15378"/>
        <dbReference type="ChEBI" id="CHEBI:29969"/>
        <dbReference type="ChEBI" id="CHEBI:30616"/>
        <dbReference type="ChEBI" id="CHEBI:33019"/>
        <dbReference type="ChEBI" id="CHEBI:57586"/>
        <dbReference type="ChEBI" id="CHEBI:83144"/>
        <dbReference type="ChEBI" id="CHEBI:456215"/>
        <dbReference type="EC" id="6.3.4.15"/>
    </reaction>
</comment>
<dbReference type="InterPro" id="IPR004143">
    <property type="entry name" value="BPL_LPL_catalytic"/>
</dbReference>
<evidence type="ECO:0000256" key="3">
    <source>
        <dbReference type="ARBA" id="ARBA00022840"/>
    </source>
</evidence>
<dbReference type="CDD" id="cd16442">
    <property type="entry name" value="BPL"/>
    <property type="match status" value="1"/>
</dbReference>
<keyword evidence="6" id="KW-0678">Repressor</keyword>
<evidence type="ECO:0000313" key="9">
    <source>
        <dbReference type="Proteomes" id="UP000057158"/>
    </source>
</evidence>
<evidence type="ECO:0000313" key="8">
    <source>
        <dbReference type="EMBL" id="ALC17150.1"/>
    </source>
</evidence>
<dbReference type="InterPro" id="IPR030855">
    <property type="entry name" value="Bifunct_BirA"/>
</dbReference>
<dbReference type="Pfam" id="PF08279">
    <property type="entry name" value="HTH_11"/>
    <property type="match status" value="1"/>
</dbReference>
<dbReference type="GO" id="GO:0004077">
    <property type="term" value="F:biotin--[biotin carboxyl-carrier protein] ligase activity"/>
    <property type="evidence" value="ECO:0007669"/>
    <property type="project" value="UniProtKB-UniRule"/>
</dbReference>
<keyword evidence="4 6" id="KW-0092">Biotin</keyword>
<dbReference type="PATRIC" id="fig|1603606.3.peg.2591"/>
<proteinExistence type="inferred from homology"/>
<evidence type="ECO:0000256" key="2">
    <source>
        <dbReference type="ARBA" id="ARBA00022741"/>
    </source>
</evidence>
<protein>
    <recommendedName>
        <fullName evidence="6">Bifunctional ligase/repressor BirA</fullName>
    </recommendedName>
    <alternativeName>
        <fullName evidence="6">Biotin--[acetyl-CoA-carboxylase] ligase</fullName>
        <ecNumber evidence="6">6.3.4.15</ecNumber>
    </alternativeName>
    <alternativeName>
        <fullName evidence="6">Biotin--protein ligase</fullName>
    </alternativeName>
    <alternativeName>
        <fullName evidence="6">Biotin-[acetyl-CoA carboxylase] synthetase</fullName>
    </alternativeName>
</protein>
<dbReference type="InterPro" id="IPR003142">
    <property type="entry name" value="BPL_C"/>
</dbReference>
<dbReference type="GO" id="GO:0003677">
    <property type="term" value="F:DNA binding"/>
    <property type="evidence" value="ECO:0007669"/>
    <property type="project" value="UniProtKB-UniRule"/>
</dbReference>
<dbReference type="PANTHER" id="PTHR12835">
    <property type="entry name" value="BIOTIN PROTEIN LIGASE"/>
    <property type="match status" value="1"/>
</dbReference>
<evidence type="ECO:0000256" key="4">
    <source>
        <dbReference type="ARBA" id="ARBA00023267"/>
    </source>
</evidence>
<feature type="binding site" evidence="6">
    <location>
        <position position="190"/>
    </location>
    <ligand>
        <name>biotin</name>
        <dbReference type="ChEBI" id="CHEBI:57586"/>
    </ligand>
</feature>
<dbReference type="CDD" id="cd00090">
    <property type="entry name" value="HTH_ARSR"/>
    <property type="match status" value="1"/>
</dbReference>
<dbReference type="Proteomes" id="UP000057158">
    <property type="component" value="Chromosome"/>
</dbReference>
<dbReference type="PROSITE" id="PS51733">
    <property type="entry name" value="BPL_LPL_CATALYTIC"/>
    <property type="match status" value="1"/>
</dbReference>
<dbReference type="InterPro" id="IPR036390">
    <property type="entry name" value="WH_DNA-bd_sf"/>
</dbReference>
<keyword evidence="2 6" id="KW-0547">Nucleotide-binding</keyword>
<feature type="DNA-binding region" description="H-T-H motif" evidence="6">
    <location>
        <begin position="24"/>
        <end position="43"/>
    </location>
</feature>
<accession>A0A0M4DIR4</accession>
<keyword evidence="6" id="KW-0805">Transcription regulation</keyword>
<feature type="domain" description="BPL/LPL catalytic" evidence="7">
    <location>
        <begin position="63"/>
        <end position="263"/>
    </location>
</feature>
<keyword evidence="6" id="KW-0238">DNA-binding</keyword>
<dbReference type="InterPro" id="IPR036388">
    <property type="entry name" value="WH-like_DNA-bd_sf"/>
</dbReference>
<dbReference type="GO" id="GO:0006355">
    <property type="term" value="P:regulation of DNA-templated transcription"/>
    <property type="evidence" value="ECO:0007669"/>
    <property type="project" value="UniProtKB-UniRule"/>
</dbReference>
<name>A0A0M4DIR4_9BACT</name>
<dbReference type="Gene3D" id="1.10.10.10">
    <property type="entry name" value="Winged helix-like DNA-binding domain superfamily/Winged helix DNA-binding domain"/>
    <property type="match status" value="1"/>
</dbReference>
<dbReference type="AlphaFoldDB" id="A0A0M4DIR4"/>
<keyword evidence="9" id="KW-1185">Reference proteome</keyword>
<dbReference type="SUPFAM" id="SSF55681">
    <property type="entry name" value="Class II aaRS and biotin synthetases"/>
    <property type="match status" value="1"/>
</dbReference>
<dbReference type="InterPro" id="IPR004408">
    <property type="entry name" value="Biotin_CoA_COase_ligase"/>
</dbReference>
<dbReference type="SUPFAM" id="SSF50037">
    <property type="entry name" value="C-terminal domain of transcriptional repressors"/>
    <property type="match status" value="1"/>
</dbReference>
<dbReference type="InterPro" id="IPR045864">
    <property type="entry name" value="aa-tRNA-synth_II/BPL/LPL"/>
</dbReference>
<evidence type="ECO:0000256" key="5">
    <source>
        <dbReference type="ARBA" id="ARBA00047846"/>
    </source>
</evidence>
<feature type="binding site" evidence="6">
    <location>
        <position position="119"/>
    </location>
    <ligand>
        <name>biotin</name>
        <dbReference type="ChEBI" id="CHEBI:57586"/>
    </ligand>
</feature>
<feature type="binding site" evidence="6">
    <location>
        <begin position="95"/>
        <end position="97"/>
    </location>
    <ligand>
        <name>biotin</name>
        <dbReference type="ChEBI" id="CHEBI:57586"/>
    </ligand>
</feature>
<organism evidence="8 9">
    <name type="scientific">Desulfuromonas soudanensis</name>
    <dbReference type="NCBI Taxonomy" id="1603606"/>
    <lineage>
        <taxon>Bacteria</taxon>
        <taxon>Pseudomonadati</taxon>
        <taxon>Thermodesulfobacteriota</taxon>
        <taxon>Desulfuromonadia</taxon>
        <taxon>Desulfuromonadales</taxon>
        <taxon>Desulfuromonadaceae</taxon>
        <taxon>Desulfuromonas</taxon>
    </lineage>
</organism>
<dbReference type="KEGG" id="des:DSOUD_2389"/>
<dbReference type="Gene3D" id="2.30.30.100">
    <property type="match status" value="1"/>
</dbReference>
<evidence type="ECO:0000259" key="7">
    <source>
        <dbReference type="PROSITE" id="PS51733"/>
    </source>
</evidence>
<reference evidence="8 9" key="1">
    <citation type="submission" date="2015-07" db="EMBL/GenBank/DDBJ databases">
        <title>Isolation and Genomic Characterization of a Novel Halophilic Metal-Reducing Deltaproteobacterium from the Deep Subsurface.</title>
        <authorList>
            <person name="Badalamenti J.P."/>
            <person name="Summers Z.M."/>
            <person name="Gralnick J.A."/>
            <person name="Bond D.R."/>
        </authorList>
    </citation>
    <scope>NUCLEOTIDE SEQUENCE [LARGE SCALE GENOMIC DNA]</scope>
    <source>
        <strain evidence="8 9">WTL</strain>
    </source>
</reference>
<dbReference type="RefSeq" id="WP_053551180.1">
    <property type="nucleotide sequence ID" value="NZ_CP010802.1"/>
</dbReference>
<dbReference type="InterPro" id="IPR011991">
    <property type="entry name" value="ArsR-like_HTH"/>
</dbReference>
<comment type="similarity">
    <text evidence="6">Belongs to the biotin--protein ligase family.</text>
</comment>
<gene>
    <name evidence="6 8" type="primary">birA</name>
    <name evidence="8" type="ORF">DSOUD_2389</name>
</gene>
<dbReference type="OrthoDB" id="9807064at2"/>
<dbReference type="HAMAP" id="MF_00978">
    <property type="entry name" value="Bifunct_BirA"/>
    <property type="match status" value="1"/>
</dbReference>
<dbReference type="STRING" id="1603606.DSOUD_2389"/>
<dbReference type="EC" id="6.3.4.15" evidence="6"/>
<dbReference type="InterPro" id="IPR013196">
    <property type="entry name" value="HTH_11"/>
</dbReference>
<dbReference type="SUPFAM" id="SSF46785">
    <property type="entry name" value="Winged helix' DNA-binding domain"/>
    <property type="match status" value="1"/>
</dbReference>
<dbReference type="InterPro" id="IPR008988">
    <property type="entry name" value="Transcriptional_repressor_C"/>
</dbReference>
<keyword evidence="6" id="KW-0804">Transcription</keyword>
<dbReference type="Gene3D" id="3.30.930.10">
    <property type="entry name" value="Bira Bifunctional Protein, Domain 2"/>
    <property type="match status" value="1"/>
</dbReference>
<dbReference type="Pfam" id="PF02237">
    <property type="entry name" value="BPL_C"/>
    <property type="match status" value="1"/>
</dbReference>
<dbReference type="EMBL" id="CP010802">
    <property type="protein sequence ID" value="ALC17150.1"/>
    <property type="molecule type" value="Genomic_DNA"/>
</dbReference>
<dbReference type="NCBIfam" id="TIGR00121">
    <property type="entry name" value="birA_ligase"/>
    <property type="match status" value="1"/>
</dbReference>
<comment type="caution">
    <text evidence="6">Lacks conserved residue(s) required for the propagation of feature annotation.</text>
</comment>
<comment type="function">
    <text evidence="6">Acts both as a biotin--[acetyl-CoA-carboxylase] ligase and a repressor.</text>
</comment>
<sequence length="342" mass="36892">MTAKSPREEILRLFHKTAGTFVSGEEISLALGVSRTAVWKQIGLLRELGYVIEAVSSRGYRLVSTPDTLIPAEIKSGLDTGIIGSEILYFDELDSTNARARQIGDAGGADGTLVIADRQTAGKGRMGRQWVSPPGVNLYASVLLRPPIPPWQAPQLTFLSAVAVARAIEEISGVRPRVKWPNDVLLDGKKVAGLLNEMNAETEGIRYVILGIGVNLNMGAHQFPADLRYPATSLRLHTGGPVSRLAFVQSLLRHLDALYQKCLSEGFSPVIAAWEGFFDLVGKPVEVDFQDRVVRGVVEGLDDIGALLLRLADGTLERVLAGDVRPLSSPSGDPSSTPHSIR</sequence>
<evidence type="ECO:0000256" key="1">
    <source>
        <dbReference type="ARBA" id="ARBA00022598"/>
    </source>
</evidence>